<keyword evidence="5 14" id="KW-0812">Transmembrane</keyword>
<feature type="transmembrane region" description="Helical" evidence="14">
    <location>
        <begin position="263"/>
        <end position="285"/>
    </location>
</feature>
<evidence type="ECO:0000256" key="10">
    <source>
        <dbReference type="ARBA" id="ARBA00022989"/>
    </source>
</evidence>
<dbReference type="SUPFAM" id="SSF57850">
    <property type="entry name" value="RING/U-box"/>
    <property type="match status" value="1"/>
</dbReference>
<dbReference type="SMART" id="SM00744">
    <property type="entry name" value="RINGv"/>
    <property type="match status" value="1"/>
</dbReference>
<sequence>MTSPVNSSMRAYSAEMPSYGQLSHLSYLAGQSPSRRISAGTQTREIPQVDDESASSEESDDGLGPLPLAHRVSAQVLGWGAAVSQHRRSSAEDLVRQGMSQAQANAEVVAQHREEILYELFSRYVLVIGMFSLVLSAALLGLATWHILEYVKYHDVVCEGSLKLLTKIILGISFFDIVMGTRVCCIEIDETSVPSRWRCKDCCVVLLLCVMAINVWILLWLGAASKRGNIDPYDPTMDVYHLPSCREKAPGLWDATVAHGIGLVTYTIYLMVSFVGVGNMLGAMLRRGLLRSRGAAPVGCLEDSTVPVVEVEEDYECLICLEEVDEESGVMTKECHHIFHRQCLKHWLQVNSTCPLCRLSLARH</sequence>
<dbReference type="Pfam" id="PF13639">
    <property type="entry name" value="zf-RING_2"/>
    <property type="match status" value="1"/>
</dbReference>
<feature type="compositionally biased region" description="Acidic residues" evidence="13">
    <location>
        <begin position="48"/>
        <end position="61"/>
    </location>
</feature>
<keyword evidence="7 12" id="KW-0863">Zinc-finger</keyword>
<gene>
    <name evidence="16" type="ORF">CCMP2556_LOCUS40243</name>
</gene>
<evidence type="ECO:0000313" key="16">
    <source>
        <dbReference type="EMBL" id="CAK9082374.1"/>
    </source>
</evidence>
<comment type="catalytic activity">
    <reaction evidence="1">
        <text>S-ubiquitinyl-[E2 ubiquitin-conjugating enzyme]-L-cysteine + [acceptor protein]-L-lysine = [E2 ubiquitin-conjugating enzyme]-L-cysteine + N(6)-ubiquitinyl-[acceptor protein]-L-lysine.</text>
        <dbReference type="EC" id="2.3.2.27"/>
    </reaction>
</comment>
<keyword evidence="10 14" id="KW-1133">Transmembrane helix</keyword>
<evidence type="ECO:0000259" key="15">
    <source>
        <dbReference type="PROSITE" id="PS50089"/>
    </source>
</evidence>
<dbReference type="CDD" id="cd16448">
    <property type="entry name" value="RING-H2"/>
    <property type="match status" value="1"/>
</dbReference>
<dbReference type="PROSITE" id="PS50089">
    <property type="entry name" value="ZF_RING_2"/>
    <property type="match status" value="1"/>
</dbReference>
<evidence type="ECO:0000256" key="3">
    <source>
        <dbReference type="ARBA" id="ARBA00012483"/>
    </source>
</evidence>
<comment type="subcellular location">
    <subcellularLocation>
        <location evidence="2">Membrane</location>
        <topology evidence="2">Multi-pass membrane protein</topology>
    </subcellularLocation>
</comment>
<evidence type="ECO:0000256" key="14">
    <source>
        <dbReference type="SAM" id="Phobius"/>
    </source>
</evidence>
<dbReference type="PANTHER" id="PTHR45977">
    <property type="entry name" value="TARGET OF ERK KINASE MPK-1"/>
    <property type="match status" value="1"/>
</dbReference>
<evidence type="ECO:0000256" key="6">
    <source>
        <dbReference type="ARBA" id="ARBA00022723"/>
    </source>
</evidence>
<organism evidence="16 17">
    <name type="scientific">Durusdinium trenchii</name>
    <dbReference type="NCBI Taxonomy" id="1381693"/>
    <lineage>
        <taxon>Eukaryota</taxon>
        <taxon>Sar</taxon>
        <taxon>Alveolata</taxon>
        <taxon>Dinophyceae</taxon>
        <taxon>Suessiales</taxon>
        <taxon>Symbiodiniaceae</taxon>
        <taxon>Durusdinium</taxon>
    </lineage>
</organism>
<proteinExistence type="predicted"/>
<protein>
    <recommendedName>
        <fullName evidence="3">RING-type E3 ubiquitin transferase</fullName>
        <ecNumber evidence="3">2.3.2.27</ecNumber>
    </recommendedName>
</protein>
<reference evidence="16 17" key="1">
    <citation type="submission" date="2024-02" db="EMBL/GenBank/DDBJ databases">
        <authorList>
            <person name="Chen Y."/>
            <person name="Shah S."/>
            <person name="Dougan E. K."/>
            <person name="Thang M."/>
            <person name="Chan C."/>
        </authorList>
    </citation>
    <scope>NUCLEOTIDE SEQUENCE [LARGE SCALE GENOMIC DNA]</scope>
</reference>
<dbReference type="InterPro" id="IPR013083">
    <property type="entry name" value="Znf_RING/FYVE/PHD"/>
</dbReference>
<comment type="caution">
    <text evidence="16">The sequence shown here is derived from an EMBL/GenBank/DDBJ whole genome shotgun (WGS) entry which is preliminary data.</text>
</comment>
<evidence type="ECO:0000256" key="12">
    <source>
        <dbReference type="PROSITE-ProRule" id="PRU00175"/>
    </source>
</evidence>
<evidence type="ECO:0000256" key="1">
    <source>
        <dbReference type="ARBA" id="ARBA00000900"/>
    </source>
</evidence>
<dbReference type="PANTHER" id="PTHR45977:SF4">
    <property type="entry name" value="RING-TYPE DOMAIN-CONTAINING PROTEIN"/>
    <property type="match status" value="1"/>
</dbReference>
<dbReference type="InterPro" id="IPR011016">
    <property type="entry name" value="Znf_RING-CH"/>
</dbReference>
<evidence type="ECO:0000256" key="4">
    <source>
        <dbReference type="ARBA" id="ARBA00022679"/>
    </source>
</evidence>
<evidence type="ECO:0000313" key="17">
    <source>
        <dbReference type="Proteomes" id="UP001642484"/>
    </source>
</evidence>
<keyword evidence="8" id="KW-0833">Ubl conjugation pathway</keyword>
<evidence type="ECO:0000256" key="2">
    <source>
        <dbReference type="ARBA" id="ARBA00004141"/>
    </source>
</evidence>
<feature type="region of interest" description="Disordered" evidence="13">
    <location>
        <begin position="33"/>
        <end position="64"/>
    </location>
</feature>
<evidence type="ECO:0000256" key="7">
    <source>
        <dbReference type="ARBA" id="ARBA00022771"/>
    </source>
</evidence>
<dbReference type="SMART" id="SM00184">
    <property type="entry name" value="RING"/>
    <property type="match status" value="1"/>
</dbReference>
<dbReference type="EC" id="2.3.2.27" evidence="3"/>
<accession>A0ABP0Q5V0</accession>
<keyword evidence="4" id="KW-0808">Transferase</keyword>
<evidence type="ECO:0000256" key="9">
    <source>
        <dbReference type="ARBA" id="ARBA00022833"/>
    </source>
</evidence>
<dbReference type="EMBL" id="CAXAMN010023929">
    <property type="protein sequence ID" value="CAK9082374.1"/>
    <property type="molecule type" value="Genomic_DNA"/>
</dbReference>
<feature type="compositionally biased region" description="Polar residues" evidence="13">
    <location>
        <begin position="33"/>
        <end position="45"/>
    </location>
</feature>
<evidence type="ECO:0000256" key="8">
    <source>
        <dbReference type="ARBA" id="ARBA00022786"/>
    </source>
</evidence>
<keyword evidence="11 14" id="KW-0472">Membrane</keyword>
<keyword evidence="17" id="KW-1185">Reference proteome</keyword>
<feature type="transmembrane region" description="Helical" evidence="14">
    <location>
        <begin position="124"/>
        <end position="148"/>
    </location>
</feature>
<keyword evidence="6" id="KW-0479">Metal-binding</keyword>
<evidence type="ECO:0000256" key="11">
    <source>
        <dbReference type="ARBA" id="ARBA00023136"/>
    </source>
</evidence>
<dbReference type="Proteomes" id="UP001642484">
    <property type="component" value="Unassembled WGS sequence"/>
</dbReference>
<name>A0ABP0Q5V0_9DINO</name>
<feature type="transmembrane region" description="Helical" evidence="14">
    <location>
        <begin position="168"/>
        <end position="189"/>
    </location>
</feature>
<dbReference type="Gene3D" id="3.30.40.10">
    <property type="entry name" value="Zinc/RING finger domain, C3HC4 (zinc finger)"/>
    <property type="match status" value="1"/>
</dbReference>
<feature type="transmembrane region" description="Helical" evidence="14">
    <location>
        <begin position="201"/>
        <end position="223"/>
    </location>
</feature>
<evidence type="ECO:0000256" key="13">
    <source>
        <dbReference type="SAM" id="MobiDB-lite"/>
    </source>
</evidence>
<dbReference type="InterPro" id="IPR001841">
    <property type="entry name" value="Znf_RING"/>
</dbReference>
<keyword evidence="9" id="KW-0862">Zinc</keyword>
<feature type="domain" description="RING-type" evidence="15">
    <location>
        <begin position="317"/>
        <end position="358"/>
    </location>
</feature>
<evidence type="ECO:0000256" key="5">
    <source>
        <dbReference type="ARBA" id="ARBA00022692"/>
    </source>
</evidence>